<dbReference type="PROSITE" id="PS51202">
    <property type="entry name" value="RCK_C"/>
    <property type="match status" value="1"/>
</dbReference>
<evidence type="ECO:0000259" key="11">
    <source>
        <dbReference type="PROSITE" id="PS51202"/>
    </source>
</evidence>
<keyword evidence="9 10" id="KW-0472">Membrane</keyword>
<evidence type="ECO:0000256" key="8">
    <source>
        <dbReference type="ARBA" id="ARBA00023065"/>
    </source>
</evidence>
<reference evidence="12 13" key="1">
    <citation type="submission" date="2017-10" db="EMBL/GenBank/DDBJ databases">
        <title>Draft genome of Longimonas halophila.</title>
        <authorList>
            <person name="Goh K.M."/>
            <person name="Shamsir M.S."/>
            <person name="Lim S.W."/>
        </authorList>
    </citation>
    <scope>NUCLEOTIDE SEQUENCE [LARGE SCALE GENOMIC DNA]</scope>
    <source>
        <strain evidence="12 13">KCTC 42399</strain>
    </source>
</reference>
<dbReference type="Proteomes" id="UP000221024">
    <property type="component" value="Unassembled WGS sequence"/>
</dbReference>
<keyword evidence="8" id="KW-0406">Ion transport</keyword>
<dbReference type="InterPro" id="IPR036721">
    <property type="entry name" value="RCK_C_sf"/>
</dbReference>
<dbReference type="OrthoDB" id="9810759at2"/>
<dbReference type="Pfam" id="PF02080">
    <property type="entry name" value="TrkA_C"/>
    <property type="match status" value="1"/>
</dbReference>
<dbReference type="Gene3D" id="3.30.70.1450">
    <property type="entry name" value="Regulator of K+ conductance, C-terminal domain"/>
    <property type="match status" value="1"/>
</dbReference>
<dbReference type="SUPFAM" id="SSF116726">
    <property type="entry name" value="TrkA C-terminal domain-like"/>
    <property type="match status" value="1"/>
</dbReference>
<keyword evidence="6 10" id="KW-0812">Transmembrane</keyword>
<keyword evidence="7 10" id="KW-1133">Transmembrane helix</keyword>
<dbReference type="PANTHER" id="PTHR32507">
    <property type="entry name" value="NA(+)/H(+) ANTIPORTER 1"/>
    <property type="match status" value="1"/>
</dbReference>
<keyword evidence="5" id="KW-0630">Potassium</keyword>
<keyword evidence="5" id="KW-0633">Potassium transport</keyword>
<dbReference type="GO" id="GO:0006813">
    <property type="term" value="P:potassium ion transport"/>
    <property type="evidence" value="ECO:0007669"/>
    <property type="project" value="UniProtKB-KW"/>
</dbReference>
<accession>A0A2H3NR71</accession>
<dbReference type="PANTHER" id="PTHR32507:SF7">
    <property type="entry name" value="K(+)_H(+) ANTIPORTER NHAP2"/>
    <property type="match status" value="1"/>
</dbReference>
<evidence type="ECO:0000256" key="3">
    <source>
        <dbReference type="ARBA" id="ARBA00022449"/>
    </source>
</evidence>
<evidence type="ECO:0000313" key="12">
    <source>
        <dbReference type="EMBL" id="PEN09572.1"/>
    </source>
</evidence>
<feature type="transmembrane region" description="Helical" evidence="10">
    <location>
        <begin position="53"/>
        <end position="72"/>
    </location>
</feature>
<evidence type="ECO:0000256" key="10">
    <source>
        <dbReference type="SAM" id="Phobius"/>
    </source>
</evidence>
<feature type="transmembrane region" description="Helical" evidence="10">
    <location>
        <begin position="297"/>
        <end position="322"/>
    </location>
</feature>
<evidence type="ECO:0000256" key="9">
    <source>
        <dbReference type="ARBA" id="ARBA00023136"/>
    </source>
</evidence>
<dbReference type="NCBIfam" id="NF003715">
    <property type="entry name" value="PRK05326.1-2"/>
    <property type="match status" value="1"/>
</dbReference>
<evidence type="ECO:0000256" key="5">
    <source>
        <dbReference type="ARBA" id="ARBA00022538"/>
    </source>
</evidence>
<feature type="transmembrane region" description="Helical" evidence="10">
    <location>
        <begin position="179"/>
        <end position="199"/>
    </location>
</feature>
<feature type="transmembrane region" description="Helical" evidence="10">
    <location>
        <begin position="268"/>
        <end position="285"/>
    </location>
</feature>
<evidence type="ECO:0000256" key="4">
    <source>
        <dbReference type="ARBA" id="ARBA00022475"/>
    </source>
</evidence>
<protein>
    <submittedName>
        <fullName evidence="12">Potassium/proton antiporter</fullName>
    </submittedName>
</protein>
<evidence type="ECO:0000313" key="13">
    <source>
        <dbReference type="Proteomes" id="UP000221024"/>
    </source>
</evidence>
<comment type="caution">
    <text evidence="12">The sequence shown here is derived from an EMBL/GenBank/DDBJ whole genome shotgun (WGS) entry which is preliminary data.</text>
</comment>
<dbReference type="GO" id="GO:0015297">
    <property type="term" value="F:antiporter activity"/>
    <property type="evidence" value="ECO:0007669"/>
    <property type="project" value="UniProtKB-KW"/>
</dbReference>
<evidence type="ECO:0000256" key="6">
    <source>
        <dbReference type="ARBA" id="ARBA00022692"/>
    </source>
</evidence>
<dbReference type="InterPro" id="IPR006037">
    <property type="entry name" value="RCK_C"/>
</dbReference>
<dbReference type="InterPro" id="IPR006153">
    <property type="entry name" value="Cation/H_exchanger_TM"/>
</dbReference>
<dbReference type="Pfam" id="PF00999">
    <property type="entry name" value="Na_H_Exchanger"/>
    <property type="match status" value="1"/>
</dbReference>
<feature type="transmembrane region" description="Helical" evidence="10">
    <location>
        <begin position="6"/>
        <end position="24"/>
    </location>
</feature>
<dbReference type="GO" id="GO:0005886">
    <property type="term" value="C:plasma membrane"/>
    <property type="evidence" value="ECO:0007669"/>
    <property type="project" value="UniProtKB-SubCell"/>
</dbReference>
<gene>
    <name evidence="12" type="ORF">CRI93_02240</name>
</gene>
<keyword evidence="13" id="KW-1185">Reference proteome</keyword>
<dbReference type="AlphaFoldDB" id="A0A2H3NR71"/>
<comment type="subcellular location">
    <subcellularLocation>
        <location evidence="1">Cell membrane</location>
        <topology evidence="1">Multi-pass membrane protein</topology>
    </subcellularLocation>
</comment>
<dbReference type="NCBIfam" id="NF003716">
    <property type="entry name" value="PRK05326.1-3"/>
    <property type="match status" value="1"/>
</dbReference>
<dbReference type="Gene3D" id="1.20.1530.20">
    <property type="match status" value="1"/>
</dbReference>
<feature type="transmembrane region" description="Helical" evidence="10">
    <location>
        <begin position="31"/>
        <end position="47"/>
    </location>
</feature>
<organism evidence="12 13">
    <name type="scientific">Longimonas halophila</name>
    <dbReference type="NCBI Taxonomy" id="1469170"/>
    <lineage>
        <taxon>Bacteria</taxon>
        <taxon>Pseudomonadati</taxon>
        <taxon>Rhodothermota</taxon>
        <taxon>Rhodothermia</taxon>
        <taxon>Rhodothermales</taxon>
        <taxon>Salisaetaceae</taxon>
        <taxon>Longimonas</taxon>
    </lineage>
</organism>
<dbReference type="GO" id="GO:0008324">
    <property type="term" value="F:monoatomic cation transmembrane transporter activity"/>
    <property type="evidence" value="ECO:0007669"/>
    <property type="project" value="InterPro"/>
</dbReference>
<evidence type="ECO:0000256" key="1">
    <source>
        <dbReference type="ARBA" id="ARBA00004651"/>
    </source>
</evidence>
<feature type="transmembrane region" description="Helical" evidence="10">
    <location>
        <begin position="84"/>
        <end position="107"/>
    </location>
</feature>
<keyword evidence="3" id="KW-0050">Antiport</keyword>
<dbReference type="EMBL" id="PDEP01000001">
    <property type="protein sequence ID" value="PEN09572.1"/>
    <property type="molecule type" value="Genomic_DNA"/>
</dbReference>
<keyword evidence="2" id="KW-0813">Transport</keyword>
<feature type="transmembrane region" description="Helical" evidence="10">
    <location>
        <begin position="361"/>
        <end position="384"/>
    </location>
</feature>
<evidence type="ECO:0000256" key="2">
    <source>
        <dbReference type="ARBA" id="ARBA00022448"/>
    </source>
</evidence>
<keyword evidence="4" id="KW-1003">Cell membrane</keyword>
<evidence type="ECO:0000256" key="7">
    <source>
        <dbReference type="ARBA" id="ARBA00022989"/>
    </source>
</evidence>
<name>A0A2H3NR71_9BACT</name>
<feature type="transmembrane region" description="Helical" evidence="10">
    <location>
        <begin position="334"/>
        <end position="355"/>
    </location>
</feature>
<sequence length="494" mass="51508">MPVSLYVLLGSLLVIAAILSTRFAQHMGVPALVLFVGVGMIAGTAGVDFTDYALSLNVGLLALAVILLSGGLDTDARLFLDSIVPAGMLSTVGVLLKMTLIGGLAYLLTPLDWLSGLLLGAVLAPTDAAAVFSVLKGCGLPKRLQGVLETESGTNDPISIYLTLLLASIITTGEANLGSLVGGVVLQLGAGAVLGYGMGRGLVVVINRVEVDSVGLYPVLALAGGLLTYAFTELVGGNGFLAIYMVGIVLGNRPLVHRHNIQSFMDGMAWGAQILMFVLLGLLVVPAELVPHIPTALLLTVGLILVARPLSVMLTIAPLGLLHKRFRFSWREQVLLSWAGLKGAVPIILALVPLLNDVPGSTFIFNVTFVCVVVGTAVQGLSIAPLARWLGLTGAPEPEEPLRIELIGAAPPGSAVLDLRLLPDAPAVGQRLADLDIPAQMVIAAVVRNGRLIAPRGAIRFQPDDHVYVITEDAEADHLPRAFVPVAPSPRSSS</sequence>
<feature type="transmembrane region" description="Helical" evidence="10">
    <location>
        <begin position="211"/>
        <end position="231"/>
    </location>
</feature>
<dbReference type="GO" id="GO:1902600">
    <property type="term" value="P:proton transmembrane transport"/>
    <property type="evidence" value="ECO:0007669"/>
    <property type="project" value="InterPro"/>
</dbReference>
<dbReference type="InterPro" id="IPR038770">
    <property type="entry name" value="Na+/solute_symporter_sf"/>
</dbReference>
<feature type="domain" description="RCK C-terminal" evidence="11">
    <location>
        <begin position="404"/>
        <end position="485"/>
    </location>
</feature>
<feature type="transmembrane region" description="Helical" evidence="10">
    <location>
        <begin position="113"/>
        <end position="135"/>
    </location>
</feature>
<proteinExistence type="predicted"/>
<feature type="transmembrane region" description="Helical" evidence="10">
    <location>
        <begin position="237"/>
        <end position="256"/>
    </location>
</feature>